<organism evidence="1 2">
    <name type="scientific">Plutella xylostella</name>
    <name type="common">Diamondback moth</name>
    <name type="synonym">Plutella maculipennis</name>
    <dbReference type="NCBI Taxonomy" id="51655"/>
    <lineage>
        <taxon>Eukaryota</taxon>
        <taxon>Metazoa</taxon>
        <taxon>Ecdysozoa</taxon>
        <taxon>Arthropoda</taxon>
        <taxon>Hexapoda</taxon>
        <taxon>Insecta</taxon>
        <taxon>Pterygota</taxon>
        <taxon>Neoptera</taxon>
        <taxon>Endopterygota</taxon>
        <taxon>Lepidoptera</taxon>
        <taxon>Glossata</taxon>
        <taxon>Ditrysia</taxon>
        <taxon>Yponomeutoidea</taxon>
        <taxon>Plutellidae</taxon>
        <taxon>Plutella</taxon>
    </lineage>
</organism>
<keyword evidence="2" id="KW-1185">Reference proteome</keyword>
<name>A0ABQ7PSG4_PLUXY</name>
<accession>A0ABQ7PSG4</accession>
<sequence>MPVIVGEAVLAPRVDGAANTAGNLAARGGAKNTISVCSAFCAFFKADASSVPAAAAAAEPLQIGNRYFKRCQ</sequence>
<evidence type="ECO:0000313" key="1">
    <source>
        <dbReference type="EMBL" id="KAG7295728.1"/>
    </source>
</evidence>
<dbReference type="Proteomes" id="UP000823941">
    <property type="component" value="Chromosome 29"/>
</dbReference>
<gene>
    <name evidence="1" type="ORF">JYU34_020770</name>
</gene>
<comment type="caution">
    <text evidence="1">The sequence shown here is derived from an EMBL/GenBank/DDBJ whole genome shotgun (WGS) entry which is preliminary data.</text>
</comment>
<dbReference type="EMBL" id="JAHIBW010000029">
    <property type="protein sequence ID" value="KAG7295728.1"/>
    <property type="molecule type" value="Genomic_DNA"/>
</dbReference>
<reference evidence="1 2" key="1">
    <citation type="submission" date="2021-06" db="EMBL/GenBank/DDBJ databases">
        <title>A haploid diamondback moth (Plutella xylostella L.) genome assembly resolves 31 chromosomes and identifies a diamide resistance mutation.</title>
        <authorList>
            <person name="Ward C.M."/>
            <person name="Perry K.D."/>
            <person name="Baker G."/>
            <person name="Powis K."/>
            <person name="Heckel D.G."/>
            <person name="Baxter S.W."/>
        </authorList>
    </citation>
    <scope>NUCLEOTIDE SEQUENCE [LARGE SCALE GENOMIC DNA]</scope>
    <source>
        <strain evidence="1 2">LV</strain>
        <tissue evidence="1">Single pupa</tissue>
    </source>
</reference>
<evidence type="ECO:0000313" key="2">
    <source>
        <dbReference type="Proteomes" id="UP000823941"/>
    </source>
</evidence>
<proteinExistence type="predicted"/>
<protein>
    <submittedName>
        <fullName evidence="1">Uncharacterized protein</fullName>
    </submittedName>
</protein>